<evidence type="ECO:0000313" key="7">
    <source>
        <dbReference type="EMBL" id="KAI6648663.1"/>
    </source>
</evidence>
<reference evidence="7 8" key="1">
    <citation type="journal article" date="2023" name="BMC Biol.">
        <title>The compact genome of the sponge Oopsacas minuta (Hexactinellida) is lacking key metazoan core genes.</title>
        <authorList>
            <person name="Santini S."/>
            <person name="Schenkelaars Q."/>
            <person name="Jourda C."/>
            <person name="Duchesne M."/>
            <person name="Belahbib H."/>
            <person name="Rocher C."/>
            <person name="Selva M."/>
            <person name="Riesgo A."/>
            <person name="Vervoort M."/>
            <person name="Leys S.P."/>
            <person name="Kodjabachian L."/>
            <person name="Le Bivic A."/>
            <person name="Borchiellini C."/>
            <person name="Claverie J.M."/>
            <person name="Renard E."/>
        </authorList>
    </citation>
    <scope>NUCLEOTIDE SEQUENCE [LARGE SCALE GENOMIC DNA]</scope>
    <source>
        <strain evidence="7">SPO-2</strain>
    </source>
</reference>
<sequence>MADEFDVDAMLEAPITKSNERDLKEERHRRKHIRHRSRSPQNSSESRDRRNHHHHHHHHHRHHHREKIRDRSPVNRSPDRRYHRDGDTRGKRMEHEESRSPRDRHYMKPRENSRSPIRRSFEKERAMRELRRMVTPKSGRSILPEPGPDAAERDSRTVMVMQVGAHTSERDVEHFFLKVGQVEDVRMISDRNSRRSKGIAYVEFTNEISVALAIAMSGQKLNGQPVMIQATQAEKNRIAELNEKLKKASLGPTKVYISDLHSNIDETMIKAVLEPFGLVETVDIVCDPSGKSRGTAIAEFKDPEAARQASEHLNGFVLAGKSITVTHVTDNLHLESLVNTAGGMGIMDLEDIDRTGIGMTSLSRANLMAKLSLTHNAGLTVPGMGTPTSALTAPSNYISSCFVLENMFVPNKETDNHWDAEVRDDVLRECMTFGHTYHIHVDKNSQGNVYVKAQTPSIASSIVNALTGKFFSGRLVKSHYIPELNYHSLFPTSLNVNIPLKLASI</sequence>
<dbReference type="PROSITE" id="PS50102">
    <property type="entry name" value="RRM"/>
    <property type="match status" value="2"/>
</dbReference>
<keyword evidence="8" id="KW-1185">Reference proteome</keyword>
<evidence type="ECO:0000313" key="8">
    <source>
        <dbReference type="Proteomes" id="UP001165289"/>
    </source>
</evidence>
<feature type="region of interest" description="Disordered" evidence="5">
    <location>
        <begin position="1"/>
        <end position="119"/>
    </location>
</feature>
<dbReference type="EMBL" id="JAKMXF010000327">
    <property type="protein sequence ID" value="KAI6648663.1"/>
    <property type="molecule type" value="Genomic_DNA"/>
</dbReference>
<dbReference type="NCBIfam" id="TIGR01622">
    <property type="entry name" value="SF-CC1"/>
    <property type="match status" value="1"/>
</dbReference>
<dbReference type="SMART" id="SM00360">
    <property type="entry name" value="RRM"/>
    <property type="match status" value="2"/>
</dbReference>
<dbReference type="GO" id="GO:0003723">
    <property type="term" value="F:RNA binding"/>
    <property type="evidence" value="ECO:0007669"/>
    <property type="project" value="UniProtKB-UniRule"/>
</dbReference>
<feature type="compositionally biased region" description="Basic residues" evidence="5">
    <location>
        <begin position="27"/>
        <end position="38"/>
    </location>
</feature>
<comment type="caution">
    <text evidence="7">The sequence shown here is derived from an EMBL/GenBank/DDBJ whole genome shotgun (WGS) entry which is preliminary data.</text>
</comment>
<dbReference type="InterPro" id="IPR035979">
    <property type="entry name" value="RBD_domain_sf"/>
</dbReference>
<evidence type="ECO:0000256" key="2">
    <source>
        <dbReference type="ARBA" id="ARBA00022737"/>
    </source>
</evidence>
<dbReference type="InterPro" id="IPR006509">
    <property type="entry name" value="RBM39_SF"/>
</dbReference>
<protein>
    <recommendedName>
        <fullName evidence="6">RRM domain-containing protein</fullName>
    </recommendedName>
</protein>
<accession>A0AAV7JIK1</accession>
<dbReference type="CDD" id="cd12285">
    <property type="entry name" value="RRM3_RBM39_like"/>
    <property type="match status" value="1"/>
</dbReference>
<dbReference type="SUPFAM" id="SSF54928">
    <property type="entry name" value="RNA-binding domain, RBD"/>
    <property type="match status" value="2"/>
</dbReference>
<dbReference type="InterPro" id="IPR000504">
    <property type="entry name" value="RRM_dom"/>
</dbReference>
<dbReference type="Pfam" id="PF15519">
    <property type="entry name" value="RBM39linker"/>
    <property type="match status" value="1"/>
</dbReference>
<feature type="compositionally biased region" description="Basic and acidic residues" evidence="5">
    <location>
        <begin position="67"/>
        <end position="119"/>
    </location>
</feature>
<dbReference type="Gene3D" id="3.30.70.330">
    <property type="match status" value="3"/>
</dbReference>
<evidence type="ECO:0000256" key="1">
    <source>
        <dbReference type="ARBA" id="ARBA00022553"/>
    </source>
</evidence>
<dbReference type="PANTHER" id="PTHR48036">
    <property type="entry name" value="SPLICING FACTOR (PAD-1), PUTATIVE (AFU_ORTHOLOGUE AFUA_1G15810)-RELATED"/>
    <property type="match status" value="1"/>
</dbReference>
<keyword evidence="1" id="KW-0597">Phosphoprotein</keyword>
<evidence type="ECO:0000256" key="3">
    <source>
        <dbReference type="ARBA" id="ARBA00022884"/>
    </source>
</evidence>
<feature type="compositionally biased region" description="Basic residues" evidence="5">
    <location>
        <begin position="49"/>
        <end position="66"/>
    </location>
</feature>
<dbReference type="InterPro" id="IPR029123">
    <property type="entry name" value="RBM39_linker"/>
</dbReference>
<dbReference type="Proteomes" id="UP001165289">
    <property type="component" value="Unassembled WGS sequence"/>
</dbReference>
<organism evidence="7 8">
    <name type="scientific">Oopsacas minuta</name>
    <dbReference type="NCBI Taxonomy" id="111878"/>
    <lineage>
        <taxon>Eukaryota</taxon>
        <taxon>Metazoa</taxon>
        <taxon>Porifera</taxon>
        <taxon>Hexactinellida</taxon>
        <taxon>Hexasterophora</taxon>
        <taxon>Lyssacinosida</taxon>
        <taxon>Leucopsacidae</taxon>
        <taxon>Oopsacas</taxon>
    </lineage>
</organism>
<dbReference type="Pfam" id="PF00076">
    <property type="entry name" value="RRM_1"/>
    <property type="match status" value="2"/>
</dbReference>
<keyword evidence="2" id="KW-0677">Repeat</keyword>
<dbReference type="GO" id="GO:0006397">
    <property type="term" value="P:mRNA processing"/>
    <property type="evidence" value="ECO:0007669"/>
    <property type="project" value="InterPro"/>
</dbReference>
<evidence type="ECO:0000256" key="5">
    <source>
        <dbReference type="SAM" id="MobiDB-lite"/>
    </source>
</evidence>
<keyword evidence="3 4" id="KW-0694">RNA-binding</keyword>
<proteinExistence type="predicted"/>
<feature type="domain" description="RRM" evidence="6">
    <location>
        <begin position="156"/>
        <end position="233"/>
    </location>
</feature>
<dbReference type="CDD" id="cd12283">
    <property type="entry name" value="RRM1_RBM39_like"/>
    <property type="match status" value="1"/>
</dbReference>
<dbReference type="InterPro" id="IPR012677">
    <property type="entry name" value="Nucleotide-bd_a/b_plait_sf"/>
</dbReference>
<gene>
    <name evidence="7" type="ORF">LOD99_7890</name>
</gene>
<evidence type="ECO:0000259" key="6">
    <source>
        <dbReference type="PROSITE" id="PS50102"/>
    </source>
</evidence>
<evidence type="ECO:0000256" key="4">
    <source>
        <dbReference type="PROSITE-ProRule" id="PRU00176"/>
    </source>
</evidence>
<dbReference type="AlphaFoldDB" id="A0AAV7JIK1"/>
<dbReference type="GO" id="GO:0005634">
    <property type="term" value="C:nucleus"/>
    <property type="evidence" value="ECO:0007669"/>
    <property type="project" value="InterPro"/>
</dbReference>
<name>A0AAV7JIK1_9METZ</name>
<feature type="domain" description="RRM" evidence="6">
    <location>
        <begin position="253"/>
        <end position="330"/>
    </location>
</feature>